<proteinExistence type="predicted"/>
<keyword evidence="5" id="KW-1185">Reference proteome</keyword>
<evidence type="ECO:0000256" key="2">
    <source>
        <dbReference type="ARBA" id="ARBA00022679"/>
    </source>
</evidence>
<dbReference type="RefSeq" id="WP_272179592.1">
    <property type="nucleotide sequence ID" value="NZ_JAQOMS010000002.1"/>
</dbReference>
<dbReference type="EMBL" id="JAQOMS010000002">
    <property type="protein sequence ID" value="MDC2887809.1"/>
    <property type="molecule type" value="Genomic_DNA"/>
</dbReference>
<dbReference type="PANTHER" id="PTHR13090">
    <property type="entry name" value="ARGININE-HYDROXYLASE NDUFAF5, MITOCHONDRIAL"/>
    <property type="match status" value="1"/>
</dbReference>
<reference evidence="4 5" key="1">
    <citation type="submission" date="2023-01" db="EMBL/GenBank/DDBJ databases">
        <title>Psychrosphaera sp. nov., isolated from marine algae.</title>
        <authorList>
            <person name="Bayburt H."/>
            <person name="Choi B.J."/>
            <person name="Kim J.M."/>
            <person name="Choi D.G."/>
            <person name="Jeon C.O."/>
        </authorList>
    </citation>
    <scope>NUCLEOTIDE SEQUENCE [LARGE SCALE GENOMIC DNA]</scope>
    <source>
        <strain evidence="4 5">G1-22</strain>
    </source>
</reference>
<evidence type="ECO:0000259" key="3">
    <source>
        <dbReference type="Pfam" id="PF08241"/>
    </source>
</evidence>
<comment type="caution">
    <text evidence="4">The sequence shown here is derived from an EMBL/GenBank/DDBJ whole genome shotgun (WGS) entry which is preliminary data.</text>
</comment>
<dbReference type="CDD" id="cd02440">
    <property type="entry name" value="AdoMet_MTases"/>
    <property type="match status" value="1"/>
</dbReference>
<organism evidence="4 5">
    <name type="scientific">Psychrosphaera algicola</name>
    <dbReference type="NCBI Taxonomy" id="3023714"/>
    <lineage>
        <taxon>Bacteria</taxon>
        <taxon>Pseudomonadati</taxon>
        <taxon>Pseudomonadota</taxon>
        <taxon>Gammaproteobacteria</taxon>
        <taxon>Alteromonadales</taxon>
        <taxon>Pseudoalteromonadaceae</taxon>
        <taxon>Psychrosphaera</taxon>
    </lineage>
</organism>
<gene>
    <name evidence="4" type="ORF">PN838_01855</name>
</gene>
<evidence type="ECO:0000313" key="4">
    <source>
        <dbReference type="EMBL" id="MDC2887809.1"/>
    </source>
</evidence>
<keyword evidence="1 4" id="KW-0489">Methyltransferase</keyword>
<dbReference type="Proteomes" id="UP001528411">
    <property type="component" value="Unassembled WGS sequence"/>
</dbReference>
<dbReference type="InterPro" id="IPR029063">
    <property type="entry name" value="SAM-dependent_MTases_sf"/>
</dbReference>
<dbReference type="InterPro" id="IPR050602">
    <property type="entry name" value="Malonyl-ACP_OMT"/>
</dbReference>
<dbReference type="GO" id="GO:0008168">
    <property type="term" value="F:methyltransferase activity"/>
    <property type="evidence" value="ECO:0007669"/>
    <property type="project" value="UniProtKB-KW"/>
</dbReference>
<dbReference type="PANTHER" id="PTHR13090:SF1">
    <property type="entry name" value="ARGININE-HYDROXYLASE NDUFAF5, MITOCHONDRIAL"/>
    <property type="match status" value="1"/>
</dbReference>
<dbReference type="InterPro" id="IPR013216">
    <property type="entry name" value="Methyltransf_11"/>
</dbReference>
<dbReference type="SUPFAM" id="SSF53335">
    <property type="entry name" value="S-adenosyl-L-methionine-dependent methyltransferases"/>
    <property type="match status" value="1"/>
</dbReference>
<keyword evidence="2" id="KW-0808">Transferase</keyword>
<dbReference type="GO" id="GO:0032259">
    <property type="term" value="P:methylation"/>
    <property type="evidence" value="ECO:0007669"/>
    <property type="project" value="UniProtKB-KW"/>
</dbReference>
<evidence type="ECO:0000256" key="1">
    <source>
        <dbReference type="ARBA" id="ARBA00022603"/>
    </source>
</evidence>
<sequence>MTKQFESQLIAQDTFQQLSQREKIQTCFSNSAQTYRCGAQLQQRVGQTCLSKIANKKYKRILDLGCGPGLFAPELELLTTQLISLDLSKSMLETNPSSGVKIQSDSHKLPLQPNCFDLVFSSLMIQWCNIETVLSEIHQILRPYGQAVISTLVSGTLIELQQAWSAVDNDTHIHQYSTFEDIERIVNSSDWKKTNAELATISLKFDSVLSLAKELKLLGANFVKDRKNKGLVTKNKWVKMEQAYQHNCGSDNSIPATYQVVYITLEK</sequence>
<accession>A0ABT5F9J6</accession>
<protein>
    <submittedName>
        <fullName evidence="4">Methyltransferase domain-containing protein</fullName>
    </submittedName>
</protein>
<dbReference type="Gene3D" id="3.40.50.150">
    <property type="entry name" value="Vaccinia Virus protein VP39"/>
    <property type="match status" value="1"/>
</dbReference>
<evidence type="ECO:0000313" key="5">
    <source>
        <dbReference type="Proteomes" id="UP001528411"/>
    </source>
</evidence>
<dbReference type="Pfam" id="PF08241">
    <property type="entry name" value="Methyltransf_11"/>
    <property type="match status" value="1"/>
</dbReference>
<feature type="domain" description="Methyltransferase type 11" evidence="3">
    <location>
        <begin position="62"/>
        <end position="149"/>
    </location>
</feature>
<name>A0ABT5F9J6_9GAMM</name>